<dbReference type="AlphaFoldDB" id="A0A915KCM1"/>
<dbReference type="Proteomes" id="UP000887565">
    <property type="component" value="Unplaced"/>
</dbReference>
<evidence type="ECO:0000313" key="2">
    <source>
        <dbReference type="WBParaSite" id="nRc.2.0.1.t35664-RA"/>
    </source>
</evidence>
<reference evidence="2" key="1">
    <citation type="submission" date="2022-11" db="UniProtKB">
        <authorList>
            <consortium name="WormBaseParasite"/>
        </authorList>
    </citation>
    <scope>IDENTIFICATION</scope>
</reference>
<proteinExistence type="predicted"/>
<protein>
    <submittedName>
        <fullName evidence="2">Uncharacterized protein</fullName>
    </submittedName>
</protein>
<sequence>MFGYYCIFELFFTPSHFEKCMCPGPTLSSGFFWKAGKVDKVHCQIYKDFKSHKKNTKFDDDNNELDTLVEESTVLVTIKQKLVKTISTATSVEGIIPPSLIWLETIPETSNRPLTLEEVNLIIDEQYIESPTLTTNINDAKPEMLKQSKDANPTTSTISLNIESHFDWIINKCSINETTK</sequence>
<organism evidence="1 2">
    <name type="scientific">Romanomermis culicivorax</name>
    <name type="common">Nematode worm</name>
    <dbReference type="NCBI Taxonomy" id="13658"/>
    <lineage>
        <taxon>Eukaryota</taxon>
        <taxon>Metazoa</taxon>
        <taxon>Ecdysozoa</taxon>
        <taxon>Nematoda</taxon>
        <taxon>Enoplea</taxon>
        <taxon>Dorylaimia</taxon>
        <taxon>Mermithida</taxon>
        <taxon>Mermithoidea</taxon>
        <taxon>Mermithidae</taxon>
        <taxon>Romanomermis</taxon>
    </lineage>
</organism>
<name>A0A915KCM1_ROMCU</name>
<dbReference type="WBParaSite" id="nRc.2.0.1.t35664-RA">
    <property type="protein sequence ID" value="nRc.2.0.1.t35664-RA"/>
    <property type="gene ID" value="nRc.2.0.1.g35664"/>
</dbReference>
<evidence type="ECO:0000313" key="1">
    <source>
        <dbReference type="Proteomes" id="UP000887565"/>
    </source>
</evidence>
<keyword evidence="1" id="KW-1185">Reference proteome</keyword>
<accession>A0A915KCM1</accession>